<organism evidence="1 2">
    <name type="scientific">Cichlidogyrus casuarinus</name>
    <dbReference type="NCBI Taxonomy" id="1844966"/>
    <lineage>
        <taxon>Eukaryota</taxon>
        <taxon>Metazoa</taxon>
        <taxon>Spiralia</taxon>
        <taxon>Lophotrochozoa</taxon>
        <taxon>Platyhelminthes</taxon>
        <taxon>Monogenea</taxon>
        <taxon>Monopisthocotylea</taxon>
        <taxon>Dactylogyridea</taxon>
        <taxon>Ancyrocephalidae</taxon>
        <taxon>Cichlidogyrus</taxon>
    </lineage>
</organism>
<dbReference type="PANTHER" id="PTHR22625">
    <property type="entry name" value="PLEXIN"/>
    <property type="match status" value="1"/>
</dbReference>
<dbReference type="SUPFAM" id="SSF81296">
    <property type="entry name" value="E set domains"/>
    <property type="match status" value="2"/>
</dbReference>
<accession>A0ABD2QKU0</accession>
<evidence type="ECO:0000313" key="2">
    <source>
        <dbReference type="Proteomes" id="UP001626550"/>
    </source>
</evidence>
<dbReference type="Gene3D" id="2.60.40.10">
    <property type="entry name" value="Immunoglobulins"/>
    <property type="match status" value="2"/>
</dbReference>
<keyword evidence="2" id="KW-1185">Reference proteome</keyword>
<dbReference type="InterPro" id="IPR031148">
    <property type="entry name" value="Plexin"/>
</dbReference>
<dbReference type="InterPro" id="IPR014756">
    <property type="entry name" value="Ig_E-set"/>
</dbReference>
<evidence type="ECO:0000313" key="1">
    <source>
        <dbReference type="EMBL" id="KAL3320060.1"/>
    </source>
</evidence>
<comment type="caution">
    <text evidence="1">The sequence shown here is derived from an EMBL/GenBank/DDBJ whole genome shotgun (WGS) entry which is preliminary data.</text>
</comment>
<reference evidence="1 2" key="1">
    <citation type="submission" date="2024-11" db="EMBL/GenBank/DDBJ databases">
        <title>Adaptive evolution of stress response genes in parasites aligns with host niche diversity.</title>
        <authorList>
            <person name="Hahn C."/>
            <person name="Resl P."/>
        </authorList>
    </citation>
    <scope>NUCLEOTIDE SEQUENCE [LARGE SCALE GENOMIC DNA]</scope>
    <source>
        <strain evidence="1">EGGRZ-B1_66</strain>
        <tissue evidence="1">Body</tissue>
    </source>
</reference>
<proteinExistence type="predicted"/>
<name>A0ABD2QKU0_9PLAT</name>
<protein>
    <submittedName>
        <fullName evidence="1">Uncharacterized protein</fullName>
    </submittedName>
</protein>
<gene>
    <name evidence="1" type="ORF">Ciccas_001249</name>
</gene>
<dbReference type="Proteomes" id="UP001626550">
    <property type="component" value="Unassembled WGS sequence"/>
</dbReference>
<sequence length="206" mass="23410">MYECSNMATQCDECLQQRVEYSCGFCHQESSSKRSCMLEKHCRRPKSRWIYTGQPCPNPQIVSVSPMNATFTSATNLTIKGLNLGRMKGDITVAFVSEDGYQRFPCYIASYTNSRQLECSFSDLERSLDRSLEPPLRGNILVNVSQSQEYQATLPNFLFMEPQLDYLFPKMGPYQGGTLVTLRGSKLMIGNRREVSFGSFPCRVIK</sequence>
<dbReference type="PANTHER" id="PTHR22625:SF70">
    <property type="entry name" value="PLEXIN A, ISOFORM A"/>
    <property type="match status" value="1"/>
</dbReference>
<dbReference type="AlphaFoldDB" id="A0ABD2QKU0"/>
<dbReference type="EMBL" id="JBJKFK010000079">
    <property type="protein sequence ID" value="KAL3320060.1"/>
    <property type="molecule type" value="Genomic_DNA"/>
</dbReference>
<dbReference type="InterPro" id="IPR013783">
    <property type="entry name" value="Ig-like_fold"/>
</dbReference>